<dbReference type="EMBL" id="JAVRQU010000007">
    <property type="protein sequence ID" value="KAK5700885.1"/>
    <property type="molecule type" value="Genomic_DNA"/>
</dbReference>
<evidence type="ECO:0000259" key="3">
    <source>
        <dbReference type="Pfam" id="PF13472"/>
    </source>
</evidence>
<keyword evidence="2" id="KW-0732">Signal</keyword>
<keyword evidence="1" id="KW-0472">Membrane</keyword>
<dbReference type="Proteomes" id="UP001310594">
    <property type="component" value="Unassembled WGS sequence"/>
</dbReference>
<evidence type="ECO:0000313" key="4">
    <source>
        <dbReference type="EMBL" id="KAK5700885.1"/>
    </source>
</evidence>
<dbReference type="AlphaFoldDB" id="A0AAN7WAS7"/>
<dbReference type="Gene3D" id="3.40.50.1110">
    <property type="entry name" value="SGNH hydrolase"/>
    <property type="match status" value="1"/>
</dbReference>
<dbReference type="PANTHER" id="PTHR30383">
    <property type="entry name" value="THIOESTERASE 1/PROTEASE 1/LYSOPHOSPHOLIPASE L1"/>
    <property type="match status" value="1"/>
</dbReference>
<protein>
    <recommendedName>
        <fullName evidence="3">SGNH hydrolase-type esterase domain-containing protein</fullName>
    </recommendedName>
</protein>
<proteinExistence type="predicted"/>
<evidence type="ECO:0000313" key="5">
    <source>
        <dbReference type="Proteomes" id="UP001310594"/>
    </source>
</evidence>
<dbReference type="InterPro" id="IPR013830">
    <property type="entry name" value="SGNH_hydro"/>
</dbReference>
<evidence type="ECO:0000256" key="2">
    <source>
        <dbReference type="SAM" id="SignalP"/>
    </source>
</evidence>
<organism evidence="4 5">
    <name type="scientific">Elasticomyces elasticus</name>
    <dbReference type="NCBI Taxonomy" id="574655"/>
    <lineage>
        <taxon>Eukaryota</taxon>
        <taxon>Fungi</taxon>
        <taxon>Dikarya</taxon>
        <taxon>Ascomycota</taxon>
        <taxon>Pezizomycotina</taxon>
        <taxon>Dothideomycetes</taxon>
        <taxon>Dothideomycetidae</taxon>
        <taxon>Mycosphaerellales</taxon>
        <taxon>Teratosphaeriaceae</taxon>
        <taxon>Elasticomyces</taxon>
    </lineage>
</organism>
<dbReference type="GO" id="GO:0004622">
    <property type="term" value="F:phosphatidylcholine lysophospholipase activity"/>
    <property type="evidence" value="ECO:0007669"/>
    <property type="project" value="TreeGrafter"/>
</dbReference>
<dbReference type="InterPro" id="IPR036514">
    <property type="entry name" value="SGNH_hydro_sf"/>
</dbReference>
<sequence>MLRRAYLLVVAIICATDVVNASTLGRSINNGLELKIMPLGASIVYGTDSTDGNGFRLRLRDLLESGGNKVSYVGKDDFIILQQVPPTDRLHSLGTAFHGNMSNNACEAYPGRTIDEADQHALHSHAYKYLPNVVLVHLGTNDCMREANETAGEAADHFSTLLSTIKEQDADTLVLASTLIRNLVPSVDQCIAAFNDRLPSIVRKARATGQKVALVNMHDAVPRSDINSTDATHPNDAGYAIMARMWYEGLVNASAFISPPNSTGKGAPVTPSAAAELRHTSSVMIGMFVMLVVWVVLA</sequence>
<feature type="transmembrane region" description="Helical" evidence="1">
    <location>
        <begin position="279"/>
        <end position="297"/>
    </location>
</feature>
<dbReference type="PANTHER" id="PTHR30383:SF31">
    <property type="entry name" value="SGNH HYDROLASE-TYPE ESTERASE DOMAIN-CONTAINING PROTEIN-RELATED"/>
    <property type="match status" value="1"/>
</dbReference>
<accession>A0AAN7WAS7</accession>
<comment type="caution">
    <text evidence="4">The sequence shown here is derived from an EMBL/GenBank/DDBJ whole genome shotgun (WGS) entry which is preliminary data.</text>
</comment>
<evidence type="ECO:0000256" key="1">
    <source>
        <dbReference type="SAM" id="Phobius"/>
    </source>
</evidence>
<keyword evidence="1" id="KW-0812">Transmembrane</keyword>
<reference evidence="4" key="1">
    <citation type="submission" date="2023-08" db="EMBL/GenBank/DDBJ databases">
        <title>Black Yeasts Isolated from many extreme environments.</title>
        <authorList>
            <person name="Coleine C."/>
            <person name="Stajich J.E."/>
            <person name="Selbmann L."/>
        </authorList>
    </citation>
    <scope>NUCLEOTIDE SEQUENCE</scope>
    <source>
        <strain evidence="4">CCFEE 5810</strain>
    </source>
</reference>
<feature type="chain" id="PRO_5042974871" description="SGNH hydrolase-type esterase domain-containing protein" evidence="2">
    <location>
        <begin position="22"/>
        <end position="298"/>
    </location>
</feature>
<keyword evidence="1" id="KW-1133">Transmembrane helix</keyword>
<dbReference type="InterPro" id="IPR051532">
    <property type="entry name" value="Ester_Hydrolysis_Enzymes"/>
</dbReference>
<feature type="signal peptide" evidence="2">
    <location>
        <begin position="1"/>
        <end position="21"/>
    </location>
</feature>
<dbReference type="SUPFAM" id="SSF52266">
    <property type="entry name" value="SGNH hydrolase"/>
    <property type="match status" value="1"/>
</dbReference>
<gene>
    <name evidence="4" type="ORF">LTR97_005402</name>
</gene>
<dbReference type="Pfam" id="PF13472">
    <property type="entry name" value="Lipase_GDSL_2"/>
    <property type="match status" value="1"/>
</dbReference>
<name>A0AAN7WAS7_9PEZI</name>
<feature type="domain" description="SGNH hydrolase-type esterase" evidence="3">
    <location>
        <begin position="97"/>
        <end position="241"/>
    </location>
</feature>